<keyword evidence="3" id="KW-0812">Transmembrane</keyword>
<dbReference type="Gene3D" id="3.40.50.1820">
    <property type="entry name" value="alpha/beta hydrolase"/>
    <property type="match status" value="1"/>
</dbReference>
<feature type="domain" description="DUF676" evidence="4">
    <location>
        <begin position="2"/>
        <end position="219"/>
    </location>
</feature>
<feature type="region of interest" description="Disordered" evidence="2">
    <location>
        <begin position="381"/>
        <end position="401"/>
    </location>
</feature>
<dbReference type="OrthoDB" id="273452at2759"/>
<keyword evidence="6" id="KW-1185">Reference proteome</keyword>
<evidence type="ECO:0000259" key="4">
    <source>
        <dbReference type="Pfam" id="PF05057"/>
    </source>
</evidence>
<evidence type="ECO:0000256" key="3">
    <source>
        <dbReference type="SAM" id="Phobius"/>
    </source>
</evidence>
<dbReference type="PANTHER" id="PTHR12482:SF62">
    <property type="entry name" value="LIPASE ROG1-RELATED"/>
    <property type="match status" value="1"/>
</dbReference>
<dbReference type="AlphaFoldDB" id="A0A1B9IRV3"/>
<dbReference type="PANTHER" id="PTHR12482">
    <property type="entry name" value="LIPASE ROG1-RELATED-RELATED"/>
    <property type="match status" value="1"/>
</dbReference>
<evidence type="ECO:0000256" key="1">
    <source>
        <dbReference type="ARBA" id="ARBA00007920"/>
    </source>
</evidence>
<protein>
    <recommendedName>
        <fullName evidence="4">DUF676 domain-containing protein</fullName>
    </recommendedName>
</protein>
<dbReference type="EMBL" id="KI669462">
    <property type="protein sequence ID" value="OCF58257.1"/>
    <property type="molecule type" value="Genomic_DNA"/>
</dbReference>
<keyword evidence="3" id="KW-1133">Transmembrane helix</keyword>
<feature type="transmembrane region" description="Helical" evidence="3">
    <location>
        <begin position="312"/>
        <end position="335"/>
    </location>
</feature>
<dbReference type="Proteomes" id="UP000092583">
    <property type="component" value="Unassembled WGS sequence"/>
</dbReference>
<sequence>MEPVHLVILIHGLYGSSLNLAAVKEELQNLSSQQIPSSPASSRSTMESLETVVYLPEGIKGARTWDGIDVCAYRIVEEIDREIERLEDQGKDVVGFSVMGYSLGGLISRYIIGVLHSRHPSFFSRHKPISFSTAATPHLGVLKYGTLTNTVVHTVGRQLFSRSGRQIYCLDKGPEWEGRGLLELMADPVDHVFIQALKKFPKVMIIANGCEDQTVPYPTASISSSDPFSDLSILDIEVDDDHIVQSWKRIELPDPDDLPVDHSMDVDDDGEEVQVQIKVMKSPINRIPTEWKGRRRQPLPPPFMVFPWPINYLLFLIFPLLLPFVLVYLAGAITLHNFHSRKRIQSHRDSLDRQPLLVSSSSSLATAIENVTSELRDTLSDSVRPSTSIDGISTPPLSEPVEHSKTAPLLLTPAQKAMIRNLNEAIPHAERVIAWFPWAYNSHAMLICRDTKRFPWQEDGRGVVRRWTKFAYRAGIDQLGEDRNYNDTSSMTVHD</sequence>
<evidence type="ECO:0000313" key="5">
    <source>
        <dbReference type="EMBL" id="OCF58257.1"/>
    </source>
</evidence>
<dbReference type="InterPro" id="IPR007751">
    <property type="entry name" value="DUF676_lipase-like"/>
</dbReference>
<reference evidence="5 6" key="1">
    <citation type="submission" date="2013-07" db="EMBL/GenBank/DDBJ databases">
        <title>The Genome Sequence of Kwoniella mangroviensis CBS10435.</title>
        <authorList>
            <consortium name="The Broad Institute Genome Sequencing Platform"/>
            <person name="Cuomo C."/>
            <person name="Litvintseva A."/>
            <person name="Chen Y."/>
            <person name="Heitman J."/>
            <person name="Sun S."/>
            <person name="Springer D."/>
            <person name="Dromer F."/>
            <person name="Young S.K."/>
            <person name="Zeng Q."/>
            <person name="Gargeya S."/>
            <person name="Fitzgerald M."/>
            <person name="Abouelleil A."/>
            <person name="Alvarado L."/>
            <person name="Berlin A.M."/>
            <person name="Chapman S.B."/>
            <person name="Dewar J."/>
            <person name="Goldberg J."/>
            <person name="Griggs A."/>
            <person name="Gujja S."/>
            <person name="Hansen M."/>
            <person name="Howarth C."/>
            <person name="Imamovic A."/>
            <person name="Larimer J."/>
            <person name="McCowan C."/>
            <person name="Murphy C."/>
            <person name="Pearson M."/>
            <person name="Priest M."/>
            <person name="Roberts A."/>
            <person name="Saif S."/>
            <person name="Shea T."/>
            <person name="Sykes S."/>
            <person name="Wortman J."/>
            <person name="Nusbaum C."/>
            <person name="Birren B."/>
        </authorList>
    </citation>
    <scope>NUCLEOTIDE SEQUENCE [LARGE SCALE GENOMIC DNA]</scope>
    <source>
        <strain evidence="5 6">CBS 10435</strain>
    </source>
</reference>
<accession>A0A1B9IRV3</accession>
<keyword evidence="3" id="KW-0472">Membrane</keyword>
<evidence type="ECO:0000256" key="2">
    <source>
        <dbReference type="SAM" id="MobiDB-lite"/>
    </source>
</evidence>
<dbReference type="InterPro" id="IPR044294">
    <property type="entry name" value="Lipase-like"/>
</dbReference>
<dbReference type="Pfam" id="PF05057">
    <property type="entry name" value="DUF676"/>
    <property type="match status" value="1"/>
</dbReference>
<dbReference type="SUPFAM" id="SSF53474">
    <property type="entry name" value="alpha/beta-Hydrolases"/>
    <property type="match status" value="1"/>
</dbReference>
<proteinExistence type="inferred from homology"/>
<name>A0A1B9IRV3_9TREE</name>
<feature type="compositionally biased region" description="Polar residues" evidence="2">
    <location>
        <begin position="381"/>
        <end position="391"/>
    </location>
</feature>
<comment type="similarity">
    <text evidence="1">Belongs to the putative lipase ROG1 family.</text>
</comment>
<reference evidence="6" key="2">
    <citation type="submission" date="2013-12" db="EMBL/GenBank/DDBJ databases">
        <title>Evolution of pathogenesis and genome organization in the Tremellales.</title>
        <authorList>
            <person name="Cuomo C."/>
            <person name="Litvintseva A."/>
            <person name="Heitman J."/>
            <person name="Chen Y."/>
            <person name="Sun S."/>
            <person name="Springer D."/>
            <person name="Dromer F."/>
            <person name="Young S."/>
            <person name="Zeng Q."/>
            <person name="Chapman S."/>
            <person name="Gujja S."/>
            <person name="Saif S."/>
            <person name="Birren B."/>
        </authorList>
    </citation>
    <scope>NUCLEOTIDE SEQUENCE [LARGE SCALE GENOMIC DNA]</scope>
    <source>
        <strain evidence="6">CBS 10435</strain>
    </source>
</reference>
<organism evidence="5 6">
    <name type="scientific">Kwoniella mangroviensis CBS 10435</name>
    <dbReference type="NCBI Taxonomy" id="1331196"/>
    <lineage>
        <taxon>Eukaryota</taxon>
        <taxon>Fungi</taxon>
        <taxon>Dikarya</taxon>
        <taxon>Basidiomycota</taxon>
        <taxon>Agaricomycotina</taxon>
        <taxon>Tremellomycetes</taxon>
        <taxon>Tremellales</taxon>
        <taxon>Cryptococcaceae</taxon>
        <taxon>Kwoniella</taxon>
    </lineage>
</organism>
<evidence type="ECO:0000313" key="6">
    <source>
        <dbReference type="Proteomes" id="UP000092583"/>
    </source>
</evidence>
<gene>
    <name evidence="5" type="ORF">L486_04287</name>
</gene>
<dbReference type="InterPro" id="IPR029058">
    <property type="entry name" value="AB_hydrolase_fold"/>
</dbReference>